<feature type="region of interest" description="Disordered" evidence="1">
    <location>
        <begin position="1"/>
        <end position="61"/>
    </location>
</feature>
<feature type="compositionally biased region" description="Polar residues" evidence="1">
    <location>
        <begin position="21"/>
        <end position="37"/>
    </location>
</feature>
<reference evidence="2" key="3">
    <citation type="submission" date="2014-01" db="EMBL/GenBank/DDBJ databases">
        <title>Evolution of pathogenesis and genome organization in the Tremellales.</title>
        <authorList>
            <person name="Cuomo C."/>
            <person name="Litvintseva A."/>
            <person name="Heitman J."/>
            <person name="Chen Y."/>
            <person name="Sun S."/>
            <person name="Springer D."/>
            <person name="Dromer F."/>
            <person name="Young S."/>
            <person name="Zeng Q."/>
            <person name="Chapman S."/>
            <person name="Gujja S."/>
            <person name="Saif S."/>
            <person name="Birren B."/>
        </authorList>
    </citation>
    <scope>NUCLEOTIDE SEQUENCE</scope>
    <source>
        <strain evidence="2">CBS 10118</strain>
    </source>
</reference>
<dbReference type="Proteomes" id="UP000092730">
    <property type="component" value="Chromosome 2"/>
</dbReference>
<dbReference type="VEuPathDB" id="FungiDB:I302_03296"/>
<reference evidence="3" key="2">
    <citation type="submission" date="2013-07" db="EMBL/GenBank/DDBJ databases">
        <authorList>
            <consortium name="The Broad Institute Genome Sequencing Platform"/>
            <person name="Cuomo C."/>
            <person name="Litvintseva A."/>
            <person name="Chen Y."/>
            <person name="Heitman J."/>
            <person name="Sun S."/>
            <person name="Springer D."/>
            <person name="Dromer F."/>
            <person name="Young S.K."/>
            <person name="Zeng Q."/>
            <person name="Gargeya S."/>
            <person name="Fitzgerald M."/>
            <person name="Abouelleil A."/>
            <person name="Alvarado L."/>
            <person name="Berlin A.M."/>
            <person name="Chapman S.B."/>
            <person name="Dewar J."/>
            <person name="Goldberg J."/>
            <person name="Griggs A."/>
            <person name="Gujja S."/>
            <person name="Hansen M."/>
            <person name="Howarth C."/>
            <person name="Imamovic A."/>
            <person name="Larimer J."/>
            <person name="McCowan C."/>
            <person name="Murphy C."/>
            <person name="Pearson M."/>
            <person name="Priest M."/>
            <person name="Roberts A."/>
            <person name="Saif S."/>
            <person name="Shea T."/>
            <person name="Sykes S."/>
            <person name="Wortman J."/>
            <person name="Nusbaum C."/>
            <person name="Birren B."/>
        </authorList>
    </citation>
    <scope>NUCLEOTIDE SEQUENCE</scope>
    <source>
        <strain evidence="3">CBS 10118</strain>
    </source>
</reference>
<name>A0A1B9GBP9_9TREE</name>
<evidence type="ECO:0000256" key="1">
    <source>
        <dbReference type="SAM" id="MobiDB-lite"/>
    </source>
</evidence>
<dbReference type="RefSeq" id="XP_019049507.1">
    <property type="nucleotide sequence ID" value="XM_019189945.1"/>
</dbReference>
<gene>
    <name evidence="2" type="ORF">I302_03296</name>
    <name evidence="3" type="ORF">I302_104590</name>
</gene>
<dbReference type="EMBL" id="CP144542">
    <property type="protein sequence ID" value="WVW82579.1"/>
    <property type="molecule type" value="Genomic_DNA"/>
</dbReference>
<dbReference type="EMBL" id="KI894019">
    <property type="protein sequence ID" value="OCF28437.1"/>
    <property type="molecule type" value="Genomic_DNA"/>
</dbReference>
<accession>A0A1B9GBP9</accession>
<proteinExistence type="predicted"/>
<reference evidence="2" key="1">
    <citation type="submission" date="2013-07" db="EMBL/GenBank/DDBJ databases">
        <title>The Genome Sequence of Cryptococcus bestiolae CBS10118.</title>
        <authorList>
            <consortium name="The Broad Institute Genome Sequencing Platform"/>
            <person name="Cuomo C."/>
            <person name="Litvintseva A."/>
            <person name="Chen Y."/>
            <person name="Heitman J."/>
            <person name="Sun S."/>
            <person name="Springer D."/>
            <person name="Dromer F."/>
            <person name="Young S.K."/>
            <person name="Zeng Q."/>
            <person name="Gargeya S."/>
            <person name="Fitzgerald M."/>
            <person name="Abouelleil A."/>
            <person name="Alvarado L."/>
            <person name="Berlin A.M."/>
            <person name="Chapman S.B."/>
            <person name="Dewar J."/>
            <person name="Goldberg J."/>
            <person name="Griggs A."/>
            <person name="Gujja S."/>
            <person name="Hansen M."/>
            <person name="Howarth C."/>
            <person name="Imamovic A."/>
            <person name="Larimer J."/>
            <person name="McCowan C."/>
            <person name="Murphy C."/>
            <person name="Pearson M."/>
            <person name="Priest M."/>
            <person name="Roberts A."/>
            <person name="Saif S."/>
            <person name="Shea T."/>
            <person name="Sykes S."/>
            <person name="Wortman J."/>
            <person name="Nusbaum C."/>
            <person name="Birren B."/>
        </authorList>
    </citation>
    <scope>NUCLEOTIDE SEQUENCE [LARGE SCALE GENOMIC DNA]</scope>
    <source>
        <strain evidence="2">CBS 10118</strain>
    </source>
</reference>
<dbReference type="AlphaFoldDB" id="A0A1B9GBP9"/>
<organism evidence="2">
    <name type="scientific">Kwoniella bestiolae CBS 10118</name>
    <dbReference type="NCBI Taxonomy" id="1296100"/>
    <lineage>
        <taxon>Eukaryota</taxon>
        <taxon>Fungi</taxon>
        <taxon>Dikarya</taxon>
        <taxon>Basidiomycota</taxon>
        <taxon>Agaricomycotina</taxon>
        <taxon>Tremellomycetes</taxon>
        <taxon>Tremellales</taxon>
        <taxon>Cryptococcaceae</taxon>
        <taxon>Kwoniella</taxon>
    </lineage>
</organism>
<feature type="compositionally biased region" description="Basic and acidic residues" evidence="1">
    <location>
        <begin position="38"/>
        <end position="54"/>
    </location>
</feature>
<reference evidence="3" key="4">
    <citation type="submission" date="2024-02" db="EMBL/GenBank/DDBJ databases">
        <title>Comparative genomics of Cryptococcus and Kwoniella reveals pathogenesis evolution and contrasting modes of karyotype evolution via chromosome fusion or intercentromeric recombination.</title>
        <authorList>
            <person name="Coelho M.A."/>
            <person name="David-Palma M."/>
            <person name="Shea T."/>
            <person name="Bowers K."/>
            <person name="McGinley-Smith S."/>
            <person name="Mohammad A.W."/>
            <person name="Gnirke A."/>
            <person name="Yurkov A.M."/>
            <person name="Nowrousian M."/>
            <person name="Sun S."/>
            <person name="Cuomo C.A."/>
            <person name="Heitman J."/>
        </authorList>
    </citation>
    <scope>NUCLEOTIDE SEQUENCE</scope>
    <source>
        <strain evidence="3">CBS 10118</strain>
    </source>
</reference>
<sequence length="222" mass="25509">MSYNFHTDLSQDKHSKHPTRQWRSNSINNLSGQSKALESNDWRQRDEGSAKNEIHSNSACRTRNASTPKWLTESWRLGPENGIQSEDKWPKVTVSDFCYEEWSLGHVHSKWTERALRRLPGDAAFDERAWLPVGEERKKLIKKAIQQGAINLEETLQDQVGDEEAVRSFLTKEKLLWNGTVGFHKGRETIYATWSVSTEDKICLLSGKGKEVRGDLSLLDKR</sequence>
<evidence type="ECO:0000313" key="4">
    <source>
        <dbReference type="Proteomes" id="UP000092730"/>
    </source>
</evidence>
<keyword evidence="4" id="KW-1185">Reference proteome</keyword>
<evidence type="ECO:0000313" key="3">
    <source>
        <dbReference type="EMBL" id="WVW82579.1"/>
    </source>
</evidence>
<dbReference type="KEGG" id="kbi:30207695"/>
<evidence type="ECO:0000313" key="2">
    <source>
        <dbReference type="EMBL" id="OCF28437.1"/>
    </source>
</evidence>
<dbReference type="GeneID" id="30207695"/>
<protein>
    <submittedName>
        <fullName evidence="2">Uncharacterized protein</fullName>
    </submittedName>
</protein>